<dbReference type="EMBL" id="MT141492">
    <property type="protein sequence ID" value="QJA63201.1"/>
    <property type="molecule type" value="Genomic_DNA"/>
</dbReference>
<evidence type="ECO:0000313" key="2">
    <source>
        <dbReference type="EMBL" id="QJA63201.1"/>
    </source>
</evidence>
<evidence type="ECO:0000313" key="1">
    <source>
        <dbReference type="EMBL" id="QJA51765.1"/>
    </source>
</evidence>
<sequence length="176" mass="21095">MKEWKFEQDSETIDLERLHIELLKGGHYARYCYLRSLGLWAPIVYKRYKNAVDKGRLKNPIGECYFEKLQEYFKEINNALKIGRRLSNIYKNRLEKIKSHRNFTDAIRILVLLEKSPKLFVWRAMNSIIYNSSVTQIDYVVYYLLKNGEQRIKKEKPRHDLTYSNVIAHCEGWEEG</sequence>
<proteinExistence type="predicted"/>
<dbReference type="EMBL" id="MT144287">
    <property type="protein sequence ID" value="QJA51765.1"/>
    <property type="molecule type" value="Genomic_DNA"/>
</dbReference>
<dbReference type="EMBL" id="MT144719">
    <property type="protein sequence ID" value="QJH98161.1"/>
    <property type="molecule type" value="Genomic_DNA"/>
</dbReference>
<evidence type="ECO:0000313" key="4">
    <source>
        <dbReference type="EMBL" id="QJH98161.1"/>
    </source>
</evidence>
<organism evidence="1">
    <name type="scientific">viral metagenome</name>
    <dbReference type="NCBI Taxonomy" id="1070528"/>
    <lineage>
        <taxon>unclassified sequences</taxon>
        <taxon>metagenomes</taxon>
        <taxon>organismal metagenomes</taxon>
    </lineage>
</organism>
<protein>
    <submittedName>
        <fullName evidence="1">Uncharacterized protein</fullName>
    </submittedName>
</protein>
<accession>A0A6H1ZWW8</accession>
<evidence type="ECO:0000313" key="3">
    <source>
        <dbReference type="EMBL" id="QJA84289.1"/>
    </source>
</evidence>
<name>A0A6H1ZWW8_9ZZZZ</name>
<dbReference type="AlphaFoldDB" id="A0A6H1ZWW8"/>
<dbReference type="EMBL" id="MT142527">
    <property type="protein sequence ID" value="QJA84289.1"/>
    <property type="molecule type" value="Genomic_DNA"/>
</dbReference>
<reference evidence="1" key="1">
    <citation type="submission" date="2020-03" db="EMBL/GenBank/DDBJ databases">
        <title>The deep terrestrial virosphere.</title>
        <authorList>
            <person name="Holmfeldt K."/>
            <person name="Nilsson E."/>
            <person name="Simone D."/>
            <person name="Lopez-Fernandez M."/>
            <person name="Wu X."/>
            <person name="de Brujin I."/>
            <person name="Lundin D."/>
            <person name="Andersson A."/>
            <person name="Bertilsson S."/>
            <person name="Dopson M."/>
        </authorList>
    </citation>
    <scope>NUCLEOTIDE SEQUENCE</scope>
    <source>
        <strain evidence="3">MM415A00210</strain>
        <strain evidence="2">MM415B00644</strain>
        <strain evidence="1">TM448A02292</strain>
        <strain evidence="4">TM448B01220</strain>
    </source>
</reference>
<gene>
    <name evidence="3" type="ORF">MM415A00210_0014</name>
    <name evidence="2" type="ORF">MM415B00644_0026</name>
    <name evidence="1" type="ORF">TM448A02292_0009</name>
    <name evidence="4" type="ORF">TM448B01220_0018</name>
</gene>